<feature type="transmembrane region" description="Helical" evidence="1">
    <location>
        <begin position="5"/>
        <end position="22"/>
    </location>
</feature>
<name>A0A1F7VH84_9BACT</name>
<keyword evidence="1" id="KW-0812">Transmembrane</keyword>
<dbReference type="STRING" id="1802410.A3H75_02505"/>
<organism evidence="2 3">
    <name type="scientific">Candidatus Uhrbacteria bacterium RIFCSPLOWO2_02_FULL_51_9</name>
    <dbReference type="NCBI Taxonomy" id="1802410"/>
    <lineage>
        <taxon>Bacteria</taxon>
        <taxon>Candidatus Uhriibacteriota</taxon>
    </lineage>
</organism>
<keyword evidence="1" id="KW-0472">Membrane</keyword>
<evidence type="ECO:0000256" key="1">
    <source>
        <dbReference type="SAM" id="Phobius"/>
    </source>
</evidence>
<dbReference type="AlphaFoldDB" id="A0A1F7VH84"/>
<accession>A0A1F7VH84</accession>
<comment type="caution">
    <text evidence="2">The sequence shown here is derived from an EMBL/GenBank/DDBJ whole genome shotgun (WGS) entry which is preliminary data.</text>
</comment>
<dbReference type="EMBL" id="MGES01000007">
    <property type="protein sequence ID" value="OGL89317.1"/>
    <property type="molecule type" value="Genomic_DNA"/>
</dbReference>
<evidence type="ECO:0000313" key="2">
    <source>
        <dbReference type="EMBL" id="OGL89317.1"/>
    </source>
</evidence>
<keyword evidence="1" id="KW-1133">Transmembrane helix</keyword>
<protein>
    <submittedName>
        <fullName evidence="2">Uncharacterized protein</fullName>
    </submittedName>
</protein>
<sequence>MGKKVALVIAVIVLLGLGYWWWSQKEGAAPASNDTSAPAGDTAAAPAGLAQDCGNNLGCGNALLAACNPGSFSAQGGALLVKTTVVGKVATGCNITSSVATAQFAGLADAFDVNKDGQLPMACTVQSGLNFDALTLYLKGAGLAKCSGELKSFYDSI</sequence>
<gene>
    <name evidence="2" type="ORF">A3H75_02505</name>
</gene>
<evidence type="ECO:0000313" key="3">
    <source>
        <dbReference type="Proteomes" id="UP000176678"/>
    </source>
</evidence>
<proteinExistence type="predicted"/>
<dbReference type="Proteomes" id="UP000176678">
    <property type="component" value="Unassembled WGS sequence"/>
</dbReference>
<reference evidence="2 3" key="1">
    <citation type="journal article" date="2016" name="Nat. Commun.">
        <title>Thousands of microbial genomes shed light on interconnected biogeochemical processes in an aquifer system.</title>
        <authorList>
            <person name="Anantharaman K."/>
            <person name="Brown C.T."/>
            <person name="Hug L.A."/>
            <person name="Sharon I."/>
            <person name="Castelle C.J."/>
            <person name="Probst A.J."/>
            <person name="Thomas B.C."/>
            <person name="Singh A."/>
            <person name="Wilkins M.J."/>
            <person name="Karaoz U."/>
            <person name="Brodie E.L."/>
            <person name="Williams K.H."/>
            <person name="Hubbard S.S."/>
            <person name="Banfield J.F."/>
        </authorList>
    </citation>
    <scope>NUCLEOTIDE SEQUENCE [LARGE SCALE GENOMIC DNA]</scope>
</reference>